<feature type="transmembrane region" description="Helical" evidence="1">
    <location>
        <begin position="53"/>
        <end position="73"/>
    </location>
</feature>
<organism evidence="2 3">
    <name type="scientific">Solihabitans fulvus</name>
    <dbReference type="NCBI Taxonomy" id="1892852"/>
    <lineage>
        <taxon>Bacteria</taxon>
        <taxon>Bacillati</taxon>
        <taxon>Actinomycetota</taxon>
        <taxon>Actinomycetes</taxon>
        <taxon>Pseudonocardiales</taxon>
        <taxon>Pseudonocardiaceae</taxon>
        <taxon>Solihabitans</taxon>
    </lineage>
</organism>
<comment type="caution">
    <text evidence="2">The sequence shown here is derived from an EMBL/GenBank/DDBJ whole genome shotgun (WGS) entry which is preliminary data.</text>
</comment>
<feature type="transmembrane region" description="Helical" evidence="1">
    <location>
        <begin position="154"/>
        <end position="178"/>
    </location>
</feature>
<reference evidence="2 3" key="1">
    <citation type="submission" date="2019-09" db="EMBL/GenBank/DDBJ databases">
        <title>Goodfellowia gen. nov., a new genus of the Pseudonocardineae related to Actinoalloteichus, containing Goodfellowia coeruleoviolacea gen. nov., comb. nov. gen. nov., comb. nov.</title>
        <authorList>
            <person name="Labeda D."/>
        </authorList>
    </citation>
    <scope>NUCLEOTIDE SEQUENCE [LARGE SCALE GENOMIC DNA]</scope>
    <source>
        <strain evidence="2 3">AN110305</strain>
    </source>
</reference>
<dbReference type="Gene3D" id="1.20.144.10">
    <property type="entry name" value="Phosphatidic acid phosphatase type 2/haloperoxidase"/>
    <property type="match status" value="1"/>
</dbReference>
<dbReference type="AlphaFoldDB" id="A0A5B2WL59"/>
<dbReference type="EMBL" id="VUOB01000085">
    <property type="protein sequence ID" value="KAA2251246.1"/>
    <property type="molecule type" value="Genomic_DNA"/>
</dbReference>
<name>A0A5B2WL59_9PSEU</name>
<feature type="transmembrane region" description="Helical" evidence="1">
    <location>
        <begin position="190"/>
        <end position="209"/>
    </location>
</feature>
<feature type="transmembrane region" description="Helical" evidence="1">
    <location>
        <begin position="119"/>
        <end position="142"/>
    </location>
</feature>
<gene>
    <name evidence="2" type="ORF">F0L68_38165</name>
</gene>
<feature type="transmembrane region" description="Helical" evidence="1">
    <location>
        <begin position="93"/>
        <end position="113"/>
    </location>
</feature>
<accession>A0A5B2WL59</accession>
<sequence>MSTTTPQADVAEAESKGWRRLTKAASELLAPAGLVLTLPWLVTWHATQQWGSTALWGLVVGITGSAIPMTIILRGVRVGRYDSHHVSRREERLVPFLICLGSLAVGWTVQILGHAPHPVIALTISMFAALAVCLAITMILRWKISIHVAVATGAVPVLVIDYGPWLALLGVLIVLVAWSRVVLSAHTLGQAIGGLIIGALAGGLLYPVLVHAMQ</sequence>
<protein>
    <recommendedName>
        <fullName evidence="4">PAP2 superfamily protein</fullName>
    </recommendedName>
</protein>
<dbReference type="RefSeq" id="WP_149854785.1">
    <property type="nucleotide sequence ID" value="NZ_VUOB01000085.1"/>
</dbReference>
<keyword evidence="1" id="KW-1133">Transmembrane helix</keyword>
<keyword evidence="1" id="KW-0472">Membrane</keyword>
<keyword evidence="1" id="KW-0812">Transmembrane</keyword>
<feature type="transmembrane region" description="Helical" evidence="1">
    <location>
        <begin position="28"/>
        <end position="47"/>
    </location>
</feature>
<evidence type="ECO:0000313" key="2">
    <source>
        <dbReference type="EMBL" id="KAA2251246.1"/>
    </source>
</evidence>
<keyword evidence="3" id="KW-1185">Reference proteome</keyword>
<reference evidence="2 3" key="2">
    <citation type="submission" date="2019-09" db="EMBL/GenBank/DDBJ databases">
        <authorList>
            <person name="Jin C."/>
        </authorList>
    </citation>
    <scope>NUCLEOTIDE SEQUENCE [LARGE SCALE GENOMIC DNA]</scope>
    <source>
        <strain evidence="2 3">AN110305</strain>
    </source>
</reference>
<evidence type="ECO:0000256" key="1">
    <source>
        <dbReference type="SAM" id="Phobius"/>
    </source>
</evidence>
<dbReference type="OrthoDB" id="4935320at2"/>
<dbReference type="Proteomes" id="UP000323454">
    <property type="component" value="Unassembled WGS sequence"/>
</dbReference>
<evidence type="ECO:0008006" key="4">
    <source>
        <dbReference type="Google" id="ProtNLM"/>
    </source>
</evidence>
<evidence type="ECO:0000313" key="3">
    <source>
        <dbReference type="Proteomes" id="UP000323454"/>
    </source>
</evidence>
<proteinExistence type="predicted"/>